<dbReference type="InterPro" id="IPR016579">
    <property type="entry name" value="Synaptogyrin"/>
</dbReference>
<dbReference type="PANTHER" id="PTHR10838">
    <property type="entry name" value="SYNAPTOGYRIN"/>
    <property type="match status" value="1"/>
</dbReference>
<feature type="transmembrane region" description="Helical" evidence="8">
    <location>
        <begin position="28"/>
        <end position="51"/>
    </location>
</feature>
<dbReference type="Pfam" id="PF01284">
    <property type="entry name" value="MARVEL"/>
    <property type="match status" value="1"/>
</dbReference>
<dbReference type="PROSITE" id="PS51225">
    <property type="entry name" value="MARVEL"/>
    <property type="match status" value="1"/>
</dbReference>
<keyword evidence="3 6" id="KW-0812">Transmembrane</keyword>
<dbReference type="InterPro" id="IPR008253">
    <property type="entry name" value="Marvel"/>
</dbReference>
<name>A0A2H8TJ97_9HEMI</name>
<feature type="transmembrane region" description="Helical" evidence="8">
    <location>
        <begin position="71"/>
        <end position="94"/>
    </location>
</feature>
<protein>
    <submittedName>
        <fullName evidence="10">Synaptogyrin-2</fullName>
    </submittedName>
</protein>
<evidence type="ECO:0000256" key="3">
    <source>
        <dbReference type="ARBA" id="ARBA00022692"/>
    </source>
</evidence>
<evidence type="ECO:0000256" key="6">
    <source>
        <dbReference type="PROSITE-ProRule" id="PRU00581"/>
    </source>
</evidence>
<evidence type="ECO:0000256" key="1">
    <source>
        <dbReference type="ARBA" id="ARBA00004141"/>
    </source>
</evidence>
<dbReference type="AlphaFoldDB" id="A0A2H8TJ97"/>
<feature type="region of interest" description="Disordered" evidence="7">
    <location>
        <begin position="195"/>
        <end position="218"/>
    </location>
</feature>
<dbReference type="PANTHER" id="PTHR10838:SF20">
    <property type="entry name" value="SYNAPTOGYRIN"/>
    <property type="match status" value="1"/>
</dbReference>
<feature type="domain" description="MARVEL" evidence="9">
    <location>
        <begin position="22"/>
        <end position="173"/>
    </location>
</feature>
<reference evidence="10" key="1">
    <citation type="submission" date="2017-10" db="EMBL/GenBank/DDBJ databases">
        <title>Transcriptome Assembly of Sugarcane Aphid Adults.</title>
        <authorList>
            <person name="Scully E.D."/>
            <person name="Palmer N.A."/>
            <person name="Geib S.M."/>
            <person name="Sarath G."/>
            <person name="Sattler S.E."/>
        </authorList>
    </citation>
    <scope>NUCLEOTIDE SEQUENCE</scope>
    <source>
        <tissue evidence="10">Whole body</tissue>
    </source>
</reference>
<evidence type="ECO:0000256" key="2">
    <source>
        <dbReference type="ARBA" id="ARBA00010252"/>
    </source>
</evidence>
<dbReference type="GO" id="GO:0030672">
    <property type="term" value="C:synaptic vesicle membrane"/>
    <property type="evidence" value="ECO:0007669"/>
    <property type="project" value="TreeGrafter"/>
</dbReference>
<evidence type="ECO:0000313" key="10">
    <source>
        <dbReference type="EMBL" id="MBW14223.1"/>
    </source>
</evidence>
<proteinExistence type="inferred from homology"/>
<sequence length="218" mass="24421">MDPGPQAYGAGKVGGQFNVQNFVRKPHVFVRLLSLLFGLIVYFCASSGSWTTDTKTNEEVCMFKLKSFGCHIGGVVGFTSVIGAAVFVGGEYYFENVPSVKSRKHYVLIDLGFSCLWSFWNFLLFIYLSNSWSDTPDFPDSISTANPTTAIYFALFSIFSWGTSAYFSYQRYQMGVDPAFISSFEADQFGAYDETQNNSTNESPFNKQMSGEYQTQAY</sequence>
<organism evidence="10">
    <name type="scientific">Melanaphis sacchari</name>
    <dbReference type="NCBI Taxonomy" id="742174"/>
    <lineage>
        <taxon>Eukaryota</taxon>
        <taxon>Metazoa</taxon>
        <taxon>Ecdysozoa</taxon>
        <taxon>Arthropoda</taxon>
        <taxon>Hexapoda</taxon>
        <taxon>Insecta</taxon>
        <taxon>Pterygota</taxon>
        <taxon>Neoptera</taxon>
        <taxon>Paraneoptera</taxon>
        <taxon>Hemiptera</taxon>
        <taxon>Sternorrhyncha</taxon>
        <taxon>Aphidomorpha</taxon>
        <taxon>Aphidoidea</taxon>
        <taxon>Aphididae</taxon>
        <taxon>Aphidini</taxon>
        <taxon>Melanaphis</taxon>
    </lineage>
</organism>
<feature type="transmembrane region" description="Helical" evidence="8">
    <location>
        <begin position="106"/>
        <end position="129"/>
    </location>
</feature>
<evidence type="ECO:0000256" key="7">
    <source>
        <dbReference type="SAM" id="MobiDB-lite"/>
    </source>
</evidence>
<evidence type="ECO:0000256" key="8">
    <source>
        <dbReference type="SAM" id="Phobius"/>
    </source>
</evidence>
<evidence type="ECO:0000259" key="9">
    <source>
        <dbReference type="PROSITE" id="PS51225"/>
    </source>
</evidence>
<evidence type="ECO:0000256" key="4">
    <source>
        <dbReference type="ARBA" id="ARBA00022989"/>
    </source>
</evidence>
<comment type="subcellular location">
    <subcellularLocation>
        <location evidence="1">Membrane</location>
        <topology evidence="1">Multi-pass membrane protein</topology>
    </subcellularLocation>
</comment>
<dbReference type="GO" id="GO:0031594">
    <property type="term" value="C:neuromuscular junction"/>
    <property type="evidence" value="ECO:0007669"/>
    <property type="project" value="TreeGrafter"/>
</dbReference>
<dbReference type="EMBL" id="GFXV01002418">
    <property type="protein sequence ID" value="MBW14223.1"/>
    <property type="molecule type" value="Transcribed_RNA"/>
</dbReference>
<accession>A0A2H8TJ97</accession>
<keyword evidence="4 8" id="KW-1133">Transmembrane helix</keyword>
<comment type="similarity">
    <text evidence="2">Belongs to the synaptogyrin family.</text>
</comment>
<evidence type="ECO:0000256" key="5">
    <source>
        <dbReference type="ARBA" id="ARBA00023136"/>
    </source>
</evidence>
<feature type="transmembrane region" description="Helical" evidence="8">
    <location>
        <begin position="149"/>
        <end position="169"/>
    </location>
</feature>
<dbReference type="OrthoDB" id="10041611at2759"/>
<keyword evidence="5 6" id="KW-0472">Membrane</keyword>
<gene>
    <name evidence="10" type="primary">SYNGR2</name>
</gene>